<organism evidence="2 3">
    <name type="scientific">Paenibacillus chartarius</name>
    <dbReference type="NCBI Taxonomy" id="747481"/>
    <lineage>
        <taxon>Bacteria</taxon>
        <taxon>Bacillati</taxon>
        <taxon>Bacillota</taxon>
        <taxon>Bacilli</taxon>
        <taxon>Bacillales</taxon>
        <taxon>Paenibacillaceae</taxon>
        <taxon>Paenibacillus</taxon>
    </lineage>
</organism>
<name>A0ABV6DSF8_9BACL</name>
<evidence type="ECO:0000313" key="3">
    <source>
        <dbReference type="Proteomes" id="UP001589776"/>
    </source>
</evidence>
<sequence length="232" mass="26064">MEQTKIIESEIAKSIGRLLRDSFGKGPDAVFVSIGLPYVIAHLRNFLSPMEKVLIEQNQEPMLRLAREAVMRNLTPKIGAIFKEIAQLELTELLYEWDFDNKSAVLVASCSPAGHASPFYSAVPTKDLPPRKLKQLSAMKSEDIASYHINTRTLLVIKRGILGAVEKQFIEQGQEEQLKHALQTLESKGLARIIALIEKTLDIKIHESFILWSLPQNMSLLVFILYPPSGKT</sequence>
<accession>A0ABV6DSF8</accession>
<dbReference type="RefSeq" id="WP_377473033.1">
    <property type="nucleotide sequence ID" value="NZ_JBHLWN010000099.1"/>
</dbReference>
<gene>
    <name evidence="2" type="ORF">ACFFK0_24600</name>
</gene>
<evidence type="ECO:0000259" key="1">
    <source>
        <dbReference type="Pfam" id="PF10057"/>
    </source>
</evidence>
<protein>
    <submittedName>
        <fullName evidence="2">Na-translocating system protein MpsC family protein</fullName>
    </submittedName>
</protein>
<dbReference type="Proteomes" id="UP001589776">
    <property type="component" value="Unassembled WGS sequence"/>
</dbReference>
<comment type="caution">
    <text evidence="2">The sequence shown here is derived from an EMBL/GenBank/DDBJ whole genome shotgun (WGS) entry which is preliminary data.</text>
</comment>
<dbReference type="InterPro" id="IPR018745">
    <property type="entry name" value="MpsC"/>
</dbReference>
<dbReference type="Pfam" id="PF10057">
    <property type="entry name" value="MpsC"/>
    <property type="match status" value="2"/>
</dbReference>
<reference evidence="2 3" key="1">
    <citation type="submission" date="2024-09" db="EMBL/GenBank/DDBJ databases">
        <authorList>
            <person name="Sun Q."/>
            <person name="Mori K."/>
        </authorList>
    </citation>
    <scope>NUCLEOTIDE SEQUENCE [LARGE SCALE GENOMIC DNA]</scope>
    <source>
        <strain evidence="2 3">CCM 7759</strain>
    </source>
</reference>
<evidence type="ECO:0000313" key="2">
    <source>
        <dbReference type="EMBL" id="MFC0215580.1"/>
    </source>
</evidence>
<dbReference type="EMBL" id="JBHLWN010000099">
    <property type="protein sequence ID" value="MFC0215580.1"/>
    <property type="molecule type" value="Genomic_DNA"/>
</dbReference>
<proteinExistence type="predicted"/>
<keyword evidence="3" id="KW-1185">Reference proteome</keyword>
<feature type="domain" description="Na+-translocating membrane potential-generating system MpsC" evidence="1">
    <location>
        <begin position="146"/>
        <end position="225"/>
    </location>
</feature>
<feature type="domain" description="Na+-translocating membrane potential-generating system MpsC" evidence="1">
    <location>
        <begin position="6"/>
        <end position="108"/>
    </location>
</feature>